<dbReference type="PANTHER" id="PTHR43297:SF7">
    <property type="entry name" value="D,D-DIPEPTIDE TRANSPORT ATP-BINDING PROTEIN DDPD-RELATED"/>
    <property type="match status" value="1"/>
</dbReference>
<evidence type="ECO:0000256" key="4">
    <source>
        <dbReference type="ARBA" id="ARBA00022475"/>
    </source>
</evidence>
<dbReference type="SUPFAM" id="SSF52540">
    <property type="entry name" value="P-loop containing nucleoside triphosphate hydrolases"/>
    <property type="match status" value="1"/>
</dbReference>
<gene>
    <name evidence="9" type="ORF">KIH74_07140</name>
</gene>
<keyword evidence="5" id="KW-0547">Nucleotide-binding</keyword>
<dbReference type="Pfam" id="PF00005">
    <property type="entry name" value="ABC_tran"/>
    <property type="match status" value="1"/>
</dbReference>
<keyword evidence="4" id="KW-1003">Cell membrane</keyword>
<evidence type="ECO:0000313" key="9">
    <source>
        <dbReference type="EMBL" id="MBT0768695.1"/>
    </source>
</evidence>
<evidence type="ECO:0000256" key="7">
    <source>
        <dbReference type="ARBA" id="ARBA00023136"/>
    </source>
</evidence>
<keyword evidence="6 9" id="KW-0067">ATP-binding</keyword>
<evidence type="ECO:0000259" key="8">
    <source>
        <dbReference type="PROSITE" id="PS50893"/>
    </source>
</evidence>
<keyword evidence="7" id="KW-0472">Membrane</keyword>
<feature type="domain" description="ABC transporter" evidence="8">
    <location>
        <begin position="5"/>
        <end position="246"/>
    </location>
</feature>
<dbReference type="Proteomes" id="UP001197247">
    <property type="component" value="Unassembled WGS sequence"/>
</dbReference>
<comment type="caution">
    <text evidence="9">The sequence shown here is derived from an EMBL/GenBank/DDBJ whole genome shotgun (WGS) entry which is preliminary data.</text>
</comment>
<dbReference type="InterPro" id="IPR017871">
    <property type="entry name" value="ABC_transporter-like_CS"/>
</dbReference>
<proteinExistence type="inferred from homology"/>
<keyword evidence="3" id="KW-0813">Transport</keyword>
<dbReference type="PANTHER" id="PTHR43297">
    <property type="entry name" value="OLIGOPEPTIDE TRANSPORT ATP-BINDING PROTEIN APPD"/>
    <property type="match status" value="1"/>
</dbReference>
<accession>A0ABS5TC88</accession>
<evidence type="ECO:0000256" key="2">
    <source>
        <dbReference type="ARBA" id="ARBA00005417"/>
    </source>
</evidence>
<evidence type="ECO:0000313" key="10">
    <source>
        <dbReference type="Proteomes" id="UP001197247"/>
    </source>
</evidence>
<dbReference type="EMBL" id="JAHBAY010000002">
    <property type="protein sequence ID" value="MBT0768695.1"/>
    <property type="molecule type" value="Genomic_DNA"/>
</dbReference>
<dbReference type="GO" id="GO:0005524">
    <property type="term" value="F:ATP binding"/>
    <property type="evidence" value="ECO:0007669"/>
    <property type="project" value="UniProtKB-KW"/>
</dbReference>
<sequence length="259" mass="28081">MTNALSVSGLSVAAGPRIIVEDIDLTLERGQAVGVVGESGSGKSMILKAIMALLPAGVKATAGQITLDGKVLPHNGGRKERGHRLGLVLQDPATALDPLMRVGDQIAEVRRHVIGRDRVTARQEALDLLERVQIQAGRYRHHPHELSGGQRQRVVIARALAAEPEFLLCDEPTTALDVTVQAEILALLEDLRTTRHVGLLFVSHDLAVVARVSSRLVVMRHGRIVERGTTEQVLTHPEHAYTRELLDSVVELSVPEARA</sequence>
<keyword evidence="10" id="KW-1185">Reference proteome</keyword>
<dbReference type="InterPro" id="IPR003439">
    <property type="entry name" value="ABC_transporter-like_ATP-bd"/>
</dbReference>
<evidence type="ECO:0000256" key="1">
    <source>
        <dbReference type="ARBA" id="ARBA00004202"/>
    </source>
</evidence>
<dbReference type="InterPro" id="IPR050388">
    <property type="entry name" value="ABC_Ni/Peptide_Import"/>
</dbReference>
<dbReference type="InterPro" id="IPR003593">
    <property type="entry name" value="AAA+_ATPase"/>
</dbReference>
<evidence type="ECO:0000256" key="3">
    <source>
        <dbReference type="ARBA" id="ARBA00022448"/>
    </source>
</evidence>
<evidence type="ECO:0000256" key="5">
    <source>
        <dbReference type="ARBA" id="ARBA00022741"/>
    </source>
</evidence>
<dbReference type="CDD" id="cd03257">
    <property type="entry name" value="ABC_NikE_OppD_transporters"/>
    <property type="match status" value="1"/>
</dbReference>
<dbReference type="SMART" id="SM00382">
    <property type="entry name" value="AAA"/>
    <property type="match status" value="1"/>
</dbReference>
<dbReference type="PROSITE" id="PS00211">
    <property type="entry name" value="ABC_TRANSPORTER_1"/>
    <property type="match status" value="1"/>
</dbReference>
<dbReference type="PROSITE" id="PS50893">
    <property type="entry name" value="ABC_TRANSPORTER_2"/>
    <property type="match status" value="1"/>
</dbReference>
<organism evidence="9 10">
    <name type="scientific">Kineosporia corallincola</name>
    <dbReference type="NCBI Taxonomy" id="2835133"/>
    <lineage>
        <taxon>Bacteria</taxon>
        <taxon>Bacillati</taxon>
        <taxon>Actinomycetota</taxon>
        <taxon>Actinomycetes</taxon>
        <taxon>Kineosporiales</taxon>
        <taxon>Kineosporiaceae</taxon>
        <taxon>Kineosporia</taxon>
    </lineage>
</organism>
<comment type="similarity">
    <text evidence="2">Belongs to the ABC transporter superfamily.</text>
</comment>
<dbReference type="Gene3D" id="3.40.50.300">
    <property type="entry name" value="P-loop containing nucleotide triphosphate hydrolases"/>
    <property type="match status" value="1"/>
</dbReference>
<evidence type="ECO:0000256" key="6">
    <source>
        <dbReference type="ARBA" id="ARBA00022840"/>
    </source>
</evidence>
<dbReference type="RefSeq" id="WP_214154988.1">
    <property type="nucleotide sequence ID" value="NZ_JAHBAY010000002.1"/>
</dbReference>
<name>A0ABS5TC88_9ACTN</name>
<protein>
    <submittedName>
        <fullName evidence="9">ABC transporter ATP-binding protein</fullName>
    </submittedName>
</protein>
<reference evidence="9 10" key="1">
    <citation type="submission" date="2021-05" db="EMBL/GenBank/DDBJ databases">
        <title>Kineosporia and Streptomyces sp. nov. two new marine actinobacteria isolated from Coral.</title>
        <authorList>
            <person name="Buangrab K."/>
            <person name="Sutthacheep M."/>
            <person name="Yeemin T."/>
            <person name="Harunari E."/>
            <person name="Igarashi Y."/>
            <person name="Kanchanasin P."/>
            <person name="Tanasupawat S."/>
            <person name="Phongsopitanun W."/>
        </authorList>
    </citation>
    <scope>NUCLEOTIDE SEQUENCE [LARGE SCALE GENOMIC DNA]</scope>
    <source>
        <strain evidence="9 10">J2-2</strain>
    </source>
</reference>
<comment type="subcellular location">
    <subcellularLocation>
        <location evidence="1">Cell membrane</location>
        <topology evidence="1">Peripheral membrane protein</topology>
    </subcellularLocation>
</comment>
<dbReference type="InterPro" id="IPR027417">
    <property type="entry name" value="P-loop_NTPase"/>
</dbReference>